<gene>
    <name evidence="2" type="ORF">E5676_scaffold494G00620</name>
</gene>
<dbReference type="PANTHER" id="PTHR46148">
    <property type="entry name" value="CHROMO DOMAIN-CONTAINING PROTEIN"/>
    <property type="match status" value="1"/>
</dbReference>
<comment type="caution">
    <text evidence="2">The sequence shown here is derived from an EMBL/GenBank/DDBJ whole genome shotgun (WGS) entry which is preliminary data.</text>
</comment>
<dbReference type="Pfam" id="PF24626">
    <property type="entry name" value="SH3_Tf2-1"/>
    <property type="match status" value="1"/>
</dbReference>
<dbReference type="AlphaFoldDB" id="A0A5D3DEV2"/>
<evidence type="ECO:0000313" key="2">
    <source>
        <dbReference type="EMBL" id="TYK21920.1"/>
    </source>
</evidence>
<dbReference type="InterPro" id="IPR056924">
    <property type="entry name" value="SH3_Tf2-1"/>
</dbReference>
<reference evidence="2 3" key="1">
    <citation type="submission" date="2019-08" db="EMBL/GenBank/DDBJ databases">
        <title>Draft genome sequences of two oriental melons (Cucumis melo L. var makuwa).</title>
        <authorList>
            <person name="Kwon S.-Y."/>
        </authorList>
    </citation>
    <scope>NUCLEOTIDE SEQUENCE [LARGE SCALE GENOMIC DNA]</scope>
    <source>
        <strain evidence="3">cv. Chang Bougi</strain>
        <tissue evidence="2">Leaf</tissue>
    </source>
</reference>
<protein>
    <submittedName>
        <fullName evidence="2">Chromo domain-containing protein</fullName>
    </submittedName>
</protein>
<evidence type="ECO:0000313" key="3">
    <source>
        <dbReference type="Proteomes" id="UP000321947"/>
    </source>
</evidence>
<evidence type="ECO:0000259" key="1">
    <source>
        <dbReference type="Pfam" id="PF24626"/>
    </source>
</evidence>
<dbReference type="Proteomes" id="UP000321947">
    <property type="component" value="Unassembled WGS sequence"/>
</dbReference>
<organism evidence="2 3">
    <name type="scientific">Cucumis melo var. makuwa</name>
    <name type="common">Oriental melon</name>
    <dbReference type="NCBI Taxonomy" id="1194695"/>
    <lineage>
        <taxon>Eukaryota</taxon>
        <taxon>Viridiplantae</taxon>
        <taxon>Streptophyta</taxon>
        <taxon>Embryophyta</taxon>
        <taxon>Tracheophyta</taxon>
        <taxon>Spermatophyta</taxon>
        <taxon>Magnoliopsida</taxon>
        <taxon>eudicotyledons</taxon>
        <taxon>Gunneridae</taxon>
        <taxon>Pentapetalae</taxon>
        <taxon>rosids</taxon>
        <taxon>fabids</taxon>
        <taxon>Cucurbitales</taxon>
        <taxon>Cucurbitaceae</taxon>
        <taxon>Benincaseae</taxon>
        <taxon>Cucumis</taxon>
    </lineage>
</organism>
<dbReference type="EMBL" id="SSTD01005479">
    <property type="protein sequence ID" value="TYK21920.1"/>
    <property type="molecule type" value="Genomic_DNA"/>
</dbReference>
<dbReference type="PANTHER" id="PTHR46148:SF52">
    <property type="entry name" value="OS04G0603800 PROTEIN"/>
    <property type="match status" value="1"/>
</dbReference>
<sequence>MFYNSKEVGTNVCHWLSLLTTTAISPTMEWPPSRRYMKGIAGHQFMGSDEILKRVGLVAYKLRLPAELSRIHHVFRVSMLRKYVLDSSNILQDQSLGVQKNMTYVERPLCVLDSRTSVEDKGNLVRTLFEKANESKMCYAKGLRNGRLVIPSDYAVKNGSDLVGSLHHVYVIIVVIPKDTHVAGQSSRVVTTADGAAKYEGYAKRLVVDRLGSLAADFRRPYGWLQRWLDNMVALDGRSTAVIRGGRRWRLEFN</sequence>
<name>A0A5D3DEV2_CUCMM</name>
<feature type="domain" description="Tf2-1-like SH3-like" evidence="1">
    <location>
        <begin position="44"/>
        <end position="84"/>
    </location>
</feature>
<proteinExistence type="predicted"/>
<accession>A0A5D3DEV2</accession>